<evidence type="ECO:0000313" key="2">
    <source>
        <dbReference type="EMBL" id="CAG9621586.1"/>
    </source>
</evidence>
<keyword evidence="1" id="KW-1133">Transmembrane helix</keyword>
<organism evidence="2 3">
    <name type="scientific">Sutcliffiella rhizosphaerae</name>
    <dbReference type="NCBI Taxonomy" id="2880967"/>
    <lineage>
        <taxon>Bacteria</taxon>
        <taxon>Bacillati</taxon>
        <taxon>Bacillota</taxon>
        <taxon>Bacilli</taxon>
        <taxon>Bacillales</taxon>
        <taxon>Bacillaceae</taxon>
        <taxon>Sutcliffiella</taxon>
    </lineage>
</organism>
<proteinExistence type="predicted"/>
<dbReference type="RefSeq" id="WP_230501465.1">
    <property type="nucleotide sequence ID" value="NZ_CAKJTJ010000011.1"/>
</dbReference>
<gene>
    <name evidence="2" type="ORF">BACCIP111883_02359</name>
</gene>
<feature type="transmembrane region" description="Helical" evidence="1">
    <location>
        <begin position="146"/>
        <end position="164"/>
    </location>
</feature>
<feature type="transmembrane region" description="Helical" evidence="1">
    <location>
        <begin position="64"/>
        <end position="82"/>
    </location>
</feature>
<keyword evidence="3" id="KW-1185">Reference proteome</keyword>
<evidence type="ECO:0000313" key="3">
    <source>
        <dbReference type="Proteomes" id="UP000789833"/>
    </source>
</evidence>
<feature type="transmembrane region" description="Helical" evidence="1">
    <location>
        <begin position="12"/>
        <end position="30"/>
    </location>
</feature>
<name>A0ABN8A8V3_9BACI</name>
<comment type="caution">
    <text evidence="2">The sequence shown here is derived from an EMBL/GenBank/DDBJ whole genome shotgun (WGS) entry which is preliminary data.</text>
</comment>
<dbReference type="EMBL" id="CAKJTJ010000011">
    <property type="protein sequence ID" value="CAG9621586.1"/>
    <property type="molecule type" value="Genomic_DNA"/>
</dbReference>
<feature type="transmembrane region" description="Helical" evidence="1">
    <location>
        <begin position="189"/>
        <end position="211"/>
    </location>
</feature>
<feature type="transmembrane region" description="Helical" evidence="1">
    <location>
        <begin position="123"/>
        <end position="140"/>
    </location>
</feature>
<sequence>MKIMNEDLRVKLPLWTIGSILLLMIFYYYGVKMIDILLYNSEEFFYAEGPSISIHFWHPVLIKFYISMLFFILYLGIFIIRLRKHNLANPKKKIYFFSFFRPSELLEDDEMLSHVSKSAMKKVYILYTNALPVLILLMLLPLHRFVYLFTIFIILIAHYALFYWEIRSFYKGNYQSEVPKNKINMWNKYAVRGLIAITIVIVIIGVSRIALIQVNSNDIISKMEHCMDQGGTAMVEGGSFWSLSKFSCKK</sequence>
<keyword evidence="1" id="KW-0472">Membrane</keyword>
<reference evidence="2 3" key="1">
    <citation type="submission" date="2021-10" db="EMBL/GenBank/DDBJ databases">
        <authorList>
            <person name="Criscuolo A."/>
        </authorList>
    </citation>
    <scope>NUCLEOTIDE SEQUENCE [LARGE SCALE GENOMIC DNA]</scope>
    <source>
        <strain evidence="3">CIP 111883</strain>
    </source>
</reference>
<protein>
    <submittedName>
        <fullName evidence="2">Uncharacterized protein</fullName>
    </submittedName>
</protein>
<dbReference type="Proteomes" id="UP000789833">
    <property type="component" value="Unassembled WGS sequence"/>
</dbReference>
<evidence type="ECO:0000256" key="1">
    <source>
        <dbReference type="SAM" id="Phobius"/>
    </source>
</evidence>
<accession>A0ABN8A8V3</accession>
<keyword evidence="1" id="KW-0812">Transmembrane</keyword>